<evidence type="ECO:0000256" key="5">
    <source>
        <dbReference type="ARBA" id="ARBA00022840"/>
    </source>
</evidence>
<dbReference type="GO" id="GO:0005615">
    <property type="term" value="C:extracellular space"/>
    <property type="evidence" value="ECO:0007669"/>
    <property type="project" value="TreeGrafter"/>
</dbReference>
<dbReference type="GeneID" id="105432631"/>
<sequence>MIEEYHTGFRIDQVHSDLDWSESEKPDNLYPRGKACSLDADSLRKVDQELSVQSLAMSEIHYVQEEALTSLKDEFKGTYYTLGALDKQIRQQLPNEHFPFNQDDRLLKAADAKFWPISGTEIFFNKEKTFLVWRNEPDHMRLISMERGGNLAAVYEEGSLKRSKKSKRNWNSCGTGDPASFTFCPTNLAWHDHPSLGARSPAEIERGLSTVRKDRDHARSSEIAISTGKRPHLYLKFYSPTLSFQDPSRFTSL</sequence>
<dbReference type="InterPro" id="IPR000749">
    <property type="entry name" value="ATP-guanido_PTrfase"/>
</dbReference>
<gene>
    <name evidence="8" type="primary">LOC105432631</name>
</gene>
<evidence type="ECO:0000313" key="7">
    <source>
        <dbReference type="Proteomes" id="UP000504615"/>
    </source>
</evidence>
<keyword evidence="5" id="KW-0067">ATP-binding</keyword>
<dbReference type="KEGG" id="pbar:105432631"/>
<dbReference type="OrthoDB" id="430219at2759"/>
<name>A0A6I9WTQ1_9HYME</name>
<organism evidence="7 8">
    <name type="scientific">Pogonomyrmex barbatus</name>
    <name type="common">red harvester ant</name>
    <dbReference type="NCBI Taxonomy" id="144034"/>
    <lineage>
        <taxon>Eukaryota</taxon>
        <taxon>Metazoa</taxon>
        <taxon>Ecdysozoa</taxon>
        <taxon>Arthropoda</taxon>
        <taxon>Hexapoda</taxon>
        <taxon>Insecta</taxon>
        <taxon>Pterygota</taxon>
        <taxon>Neoptera</taxon>
        <taxon>Endopterygota</taxon>
        <taxon>Hymenoptera</taxon>
        <taxon>Apocrita</taxon>
        <taxon>Aculeata</taxon>
        <taxon>Formicoidea</taxon>
        <taxon>Formicidae</taxon>
        <taxon>Myrmicinae</taxon>
        <taxon>Pogonomyrmex</taxon>
    </lineage>
</organism>
<dbReference type="Pfam" id="PF00217">
    <property type="entry name" value="ATP-gua_Ptrans"/>
    <property type="match status" value="1"/>
</dbReference>
<dbReference type="SUPFAM" id="SSF55931">
    <property type="entry name" value="Glutamine synthetase/guanido kinase"/>
    <property type="match status" value="1"/>
</dbReference>
<accession>A0A6I9WTQ1</accession>
<protein>
    <recommendedName>
        <fullName evidence="1">arginine kinase</fullName>
        <ecNumber evidence="1">2.7.3.3</ecNumber>
    </recommendedName>
</protein>
<dbReference type="GO" id="GO:0004054">
    <property type="term" value="F:arginine kinase activity"/>
    <property type="evidence" value="ECO:0007669"/>
    <property type="project" value="UniProtKB-EC"/>
</dbReference>
<evidence type="ECO:0000256" key="2">
    <source>
        <dbReference type="ARBA" id="ARBA00022679"/>
    </source>
</evidence>
<feature type="domain" description="Phosphagen kinase C-terminal" evidence="6">
    <location>
        <begin position="64"/>
        <end position="158"/>
    </location>
</feature>
<evidence type="ECO:0000256" key="4">
    <source>
        <dbReference type="ARBA" id="ARBA00022777"/>
    </source>
</evidence>
<dbReference type="InterPro" id="IPR014746">
    <property type="entry name" value="Gln_synth/guanido_kin_cat_dom"/>
</dbReference>
<dbReference type="InterPro" id="IPR022414">
    <property type="entry name" value="ATP-guanido_PTrfase_cat"/>
</dbReference>
<dbReference type="GO" id="GO:0005524">
    <property type="term" value="F:ATP binding"/>
    <property type="evidence" value="ECO:0007669"/>
    <property type="project" value="UniProtKB-KW"/>
</dbReference>
<reference evidence="8" key="1">
    <citation type="submission" date="2025-08" db="UniProtKB">
        <authorList>
            <consortium name="RefSeq"/>
        </authorList>
    </citation>
    <scope>IDENTIFICATION</scope>
</reference>
<dbReference type="PANTHER" id="PTHR11547">
    <property type="entry name" value="ARGININE OR CREATINE KINASE"/>
    <property type="match status" value="1"/>
</dbReference>
<dbReference type="Proteomes" id="UP000504615">
    <property type="component" value="Unplaced"/>
</dbReference>
<dbReference type="AlphaFoldDB" id="A0A6I9WTQ1"/>
<dbReference type="GO" id="GO:0046314">
    <property type="term" value="P:phosphocreatine biosynthetic process"/>
    <property type="evidence" value="ECO:0007669"/>
    <property type="project" value="InterPro"/>
</dbReference>
<dbReference type="PANTHER" id="PTHR11547:SF38">
    <property type="entry name" value="ARGININE KINASE 1-RELATED"/>
    <property type="match status" value="1"/>
</dbReference>
<keyword evidence="2" id="KW-0808">Transferase</keyword>
<dbReference type="EC" id="2.7.3.3" evidence="1"/>
<dbReference type="GO" id="GO:0004111">
    <property type="term" value="F:creatine kinase activity"/>
    <property type="evidence" value="ECO:0007669"/>
    <property type="project" value="InterPro"/>
</dbReference>
<evidence type="ECO:0000313" key="8">
    <source>
        <dbReference type="RefSeq" id="XP_011645832.2"/>
    </source>
</evidence>
<evidence type="ECO:0000256" key="1">
    <source>
        <dbReference type="ARBA" id="ARBA00012230"/>
    </source>
</evidence>
<keyword evidence="4" id="KW-0418">Kinase</keyword>
<keyword evidence="7" id="KW-1185">Reference proteome</keyword>
<dbReference type="Gene3D" id="3.30.590.10">
    <property type="entry name" value="Glutamine synthetase/guanido kinase, catalytic domain"/>
    <property type="match status" value="1"/>
</dbReference>
<proteinExistence type="predicted"/>
<dbReference type="RefSeq" id="XP_011645832.2">
    <property type="nucleotide sequence ID" value="XM_011647530.2"/>
</dbReference>
<keyword evidence="3" id="KW-0547">Nucleotide-binding</keyword>
<evidence type="ECO:0000259" key="6">
    <source>
        <dbReference type="Pfam" id="PF00217"/>
    </source>
</evidence>
<evidence type="ECO:0000256" key="3">
    <source>
        <dbReference type="ARBA" id="ARBA00022741"/>
    </source>
</evidence>